<feature type="binding site" evidence="9">
    <location>
        <position position="89"/>
    </location>
    <ligand>
        <name>5-phospho-alpha-D-ribose 1-diphosphate</name>
        <dbReference type="ChEBI" id="CHEBI:58017"/>
    </ligand>
</feature>
<evidence type="ECO:0000256" key="7">
    <source>
        <dbReference type="ARBA" id="ARBA00052328"/>
    </source>
</evidence>
<dbReference type="PANTHER" id="PTHR43285">
    <property type="entry name" value="ANTHRANILATE PHOSPHORIBOSYLTRANSFERASE"/>
    <property type="match status" value="1"/>
</dbReference>
<accession>A0A178HTD1</accession>
<keyword evidence="9" id="KW-0479">Metal-binding</keyword>
<dbReference type="PANTHER" id="PTHR43285:SF2">
    <property type="entry name" value="ANTHRANILATE PHOSPHORIBOSYLTRANSFERASE"/>
    <property type="match status" value="1"/>
</dbReference>
<comment type="subunit">
    <text evidence="9">Homodimer.</text>
</comment>
<feature type="binding site" evidence="9">
    <location>
        <begin position="84"/>
        <end position="85"/>
    </location>
    <ligand>
        <name>5-phospho-alpha-D-ribose 1-diphosphate</name>
        <dbReference type="ChEBI" id="CHEBI:58017"/>
    </ligand>
</feature>
<dbReference type="HAMAP" id="MF_00211">
    <property type="entry name" value="TrpD"/>
    <property type="match status" value="1"/>
</dbReference>
<dbReference type="UniPathway" id="UPA00035">
    <property type="reaction ID" value="UER00041"/>
</dbReference>
<dbReference type="GO" id="GO:0005829">
    <property type="term" value="C:cytosol"/>
    <property type="evidence" value="ECO:0007669"/>
    <property type="project" value="TreeGrafter"/>
</dbReference>
<comment type="caution">
    <text evidence="9">Lacks conserved residue(s) required for the propagation of feature annotation.</text>
</comment>
<feature type="binding site" evidence="9">
    <location>
        <position position="167"/>
    </location>
    <ligand>
        <name>anthranilate</name>
        <dbReference type="ChEBI" id="CHEBI:16567"/>
        <label>2</label>
    </ligand>
</feature>
<keyword evidence="3 9" id="KW-0328">Glycosyltransferase</keyword>
<comment type="pathway">
    <text evidence="1 9">Amino-acid biosynthesis; L-tryptophan biosynthesis; L-tryptophan from chorismate: step 2/5.</text>
</comment>
<evidence type="ECO:0000256" key="2">
    <source>
        <dbReference type="ARBA" id="ARBA00022605"/>
    </source>
</evidence>
<evidence type="ECO:0000313" key="12">
    <source>
        <dbReference type="EMBL" id="OAM75720.1"/>
    </source>
</evidence>
<comment type="caution">
    <text evidence="12">The sequence shown here is derived from an EMBL/GenBank/DDBJ whole genome shotgun (WGS) entry which is preliminary data.</text>
</comment>
<feature type="binding site" evidence="9">
    <location>
        <begin position="109"/>
        <end position="117"/>
    </location>
    <ligand>
        <name>5-phospho-alpha-D-ribose 1-diphosphate</name>
        <dbReference type="ChEBI" id="CHEBI:58017"/>
    </ligand>
</feature>
<evidence type="ECO:0000256" key="4">
    <source>
        <dbReference type="ARBA" id="ARBA00022679"/>
    </source>
</evidence>
<evidence type="ECO:0000256" key="6">
    <source>
        <dbReference type="ARBA" id="ARBA00023141"/>
    </source>
</evidence>
<dbReference type="RefSeq" id="WP_067458264.1">
    <property type="nucleotide sequence ID" value="NZ_LVVY01000106.1"/>
</dbReference>
<feature type="binding site" evidence="9">
    <location>
        <position position="93"/>
    </location>
    <ligand>
        <name>Mg(2+)</name>
        <dbReference type="ChEBI" id="CHEBI:18420"/>
        <label>1</label>
    </ligand>
</feature>
<feature type="domain" description="Glycosyl transferase family 3" evidence="10">
    <location>
        <begin position="76"/>
        <end position="324"/>
    </location>
</feature>
<dbReference type="GO" id="GO:0004048">
    <property type="term" value="F:anthranilate phosphoribosyltransferase activity"/>
    <property type="evidence" value="ECO:0007669"/>
    <property type="project" value="UniProtKB-UniRule"/>
</dbReference>
<dbReference type="GO" id="GO:0000162">
    <property type="term" value="P:L-tryptophan biosynthetic process"/>
    <property type="evidence" value="ECO:0007669"/>
    <property type="project" value="UniProtKB-UniRule"/>
</dbReference>
<dbReference type="Pfam" id="PF02885">
    <property type="entry name" value="Glycos_trans_3N"/>
    <property type="match status" value="1"/>
</dbReference>
<keyword evidence="13" id="KW-1185">Reference proteome</keyword>
<feature type="binding site" evidence="9">
    <location>
        <position position="121"/>
    </location>
    <ligand>
        <name>5-phospho-alpha-D-ribose 1-diphosphate</name>
        <dbReference type="ChEBI" id="CHEBI:58017"/>
    </ligand>
</feature>
<dbReference type="InterPro" id="IPR000312">
    <property type="entry name" value="Glycosyl_Trfase_fam3"/>
</dbReference>
<name>A0A178HTD1_9HYPH</name>
<dbReference type="InterPro" id="IPR035902">
    <property type="entry name" value="Nuc_phospho_transferase"/>
</dbReference>
<gene>
    <name evidence="9" type="primary">trpD</name>
    <name evidence="12" type="ORF">A3840_14505</name>
</gene>
<dbReference type="EMBL" id="LVVY01000106">
    <property type="protein sequence ID" value="OAM75720.1"/>
    <property type="molecule type" value="Genomic_DNA"/>
</dbReference>
<feature type="binding site" evidence="9">
    <location>
        <position position="227"/>
    </location>
    <ligand>
        <name>Mg(2+)</name>
        <dbReference type="ChEBI" id="CHEBI:18420"/>
        <label>2</label>
    </ligand>
</feature>
<dbReference type="Pfam" id="PF00591">
    <property type="entry name" value="Glycos_transf_3"/>
    <property type="match status" value="1"/>
</dbReference>
<evidence type="ECO:0000313" key="13">
    <source>
        <dbReference type="Proteomes" id="UP000078389"/>
    </source>
</evidence>
<dbReference type="Gene3D" id="3.40.1030.10">
    <property type="entry name" value="Nucleoside phosphorylase/phosphoribosyltransferase catalytic domain"/>
    <property type="match status" value="1"/>
</dbReference>
<keyword evidence="4 9" id="KW-0808">Transferase</keyword>
<feature type="binding site" evidence="9">
    <location>
        <position position="226"/>
    </location>
    <ligand>
        <name>Mg(2+)</name>
        <dbReference type="ChEBI" id="CHEBI:18420"/>
        <label>2</label>
    </ligand>
</feature>
<sequence>MMDIKTALNKIADGKDLTGEEMRSAMRIIMAGEATQAQIGAFLMGMRLKGETVGEIAAAVSILREQMVPVTAPEGAIDIVGTGGDGLGSLNISTATALVVAAAGVPVAKHGNKALSSRSGASQVLEALGVKLDLMPEEIGSTIARAGIGFMFAPHHHPAMRHVGPARAEMGVRTLFNLLGPQANPAGVRRYLLGVYSQQWVEPVAAALLANRAIKAWVVHSSEGLDELSTSGPNFVAQIADGDLRSFELHPEQVGLSLTDPKDLLGGEPADNAAAMLALLEGAPGAYRDTVLLNAGAALLVADKVASIEDGIALARETVDSGKAKQTLARLVAISNGRVS</sequence>
<dbReference type="SUPFAM" id="SSF52418">
    <property type="entry name" value="Nucleoside phosphorylase/phosphoribosyltransferase catalytic domain"/>
    <property type="match status" value="1"/>
</dbReference>
<dbReference type="InterPro" id="IPR005940">
    <property type="entry name" value="Anthranilate_Pribosyl_Tfrase"/>
</dbReference>
<evidence type="ECO:0000259" key="10">
    <source>
        <dbReference type="Pfam" id="PF00591"/>
    </source>
</evidence>
<comment type="cofactor">
    <cofactor evidence="9">
        <name>Mg(2+)</name>
        <dbReference type="ChEBI" id="CHEBI:18420"/>
    </cofactor>
    <text evidence="9">Binds 2 magnesium ions per monomer.</text>
</comment>
<keyword evidence="2 9" id="KW-0028">Amino-acid biosynthesis</keyword>
<reference evidence="12 13" key="1">
    <citation type="submission" date="2016-03" db="EMBL/GenBank/DDBJ databases">
        <title>Genome sequencing of Devosia sp. S37.</title>
        <authorList>
            <person name="Mohd Nor M."/>
        </authorList>
    </citation>
    <scope>NUCLEOTIDE SEQUENCE [LARGE SCALE GENOMIC DNA]</scope>
    <source>
        <strain evidence="12 13">S37</strain>
    </source>
</reference>
<feature type="binding site" evidence="9">
    <location>
        <position position="81"/>
    </location>
    <ligand>
        <name>anthranilate</name>
        <dbReference type="ChEBI" id="CHEBI:16567"/>
        <label>1</label>
    </ligand>
</feature>
<evidence type="ECO:0000256" key="3">
    <source>
        <dbReference type="ARBA" id="ARBA00022676"/>
    </source>
</evidence>
<comment type="function">
    <text evidence="9">Catalyzes the transfer of the phosphoribosyl group of 5-phosphorylribose-1-pyrophosphate (PRPP) to anthranilate to yield N-(5'-phosphoribosyl)-anthranilate (PRA).</text>
</comment>
<feature type="binding site" evidence="9">
    <location>
        <position position="112"/>
    </location>
    <ligand>
        <name>anthranilate</name>
        <dbReference type="ChEBI" id="CHEBI:16567"/>
        <label>1</label>
    </ligand>
</feature>
<evidence type="ECO:0000256" key="9">
    <source>
        <dbReference type="HAMAP-Rule" id="MF_00211"/>
    </source>
</evidence>
<dbReference type="EC" id="2.4.2.18" evidence="9"/>
<dbReference type="SUPFAM" id="SSF47648">
    <property type="entry name" value="Nucleoside phosphorylase/phosphoribosyltransferase N-terminal domain"/>
    <property type="match status" value="1"/>
</dbReference>
<feature type="binding site" evidence="9">
    <location>
        <begin position="91"/>
        <end position="94"/>
    </location>
    <ligand>
        <name>5-phospho-alpha-D-ribose 1-diphosphate</name>
        <dbReference type="ChEBI" id="CHEBI:58017"/>
    </ligand>
</feature>
<feature type="binding site" evidence="9">
    <location>
        <position position="81"/>
    </location>
    <ligand>
        <name>5-phospho-alpha-D-ribose 1-diphosphate</name>
        <dbReference type="ChEBI" id="CHEBI:58017"/>
    </ligand>
</feature>
<evidence type="ECO:0000256" key="8">
    <source>
        <dbReference type="ARBA" id="ARBA00061188"/>
    </source>
</evidence>
<evidence type="ECO:0000259" key="11">
    <source>
        <dbReference type="Pfam" id="PF02885"/>
    </source>
</evidence>
<dbReference type="NCBIfam" id="TIGR01245">
    <property type="entry name" value="trpD"/>
    <property type="match status" value="1"/>
</dbReference>
<dbReference type="GO" id="GO:0000287">
    <property type="term" value="F:magnesium ion binding"/>
    <property type="evidence" value="ECO:0007669"/>
    <property type="project" value="UniProtKB-UniRule"/>
</dbReference>
<feature type="domain" description="Glycosyl transferase family 3 N-terminal" evidence="11">
    <location>
        <begin position="6"/>
        <end position="66"/>
    </location>
</feature>
<keyword evidence="9" id="KW-0460">Magnesium</keyword>
<protein>
    <recommendedName>
        <fullName evidence="9">Anthranilate phosphoribosyltransferase</fullName>
        <ecNumber evidence="9">2.4.2.18</ecNumber>
    </recommendedName>
</protein>
<dbReference type="Gene3D" id="1.20.970.10">
    <property type="entry name" value="Transferase, Pyrimidine Nucleoside Phosphorylase, Chain C"/>
    <property type="match status" value="1"/>
</dbReference>
<dbReference type="InterPro" id="IPR036320">
    <property type="entry name" value="Glycosyl_Trfase_fam3_N_dom_sf"/>
</dbReference>
<evidence type="ECO:0000256" key="1">
    <source>
        <dbReference type="ARBA" id="ARBA00004907"/>
    </source>
</evidence>
<dbReference type="OrthoDB" id="9806430at2"/>
<comment type="similarity">
    <text evidence="9">Belongs to the anthranilate phosphoribosyltransferase family.</text>
</comment>
<feature type="binding site" evidence="9">
    <location>
        <position position="227"/>
    </location>
    <ligand>
        <name>Mg(2+)</name>
        <dbReference type="ChEBI" id="CHEBI:18420"/>
        <label>1</label>
    </ligand>
</feature>
<dbReference type="FunFam" id="3.40.1030.10:FF:000002">
    <property type="entry name" value="Anthranilate phosphoribosyltransferase"/>
    <property type="match status" value="1"/>
</dbReference>
<keyword evidence="6 9" id="KW-0057">Aromatic amino acid biosynthesis</keyword>
<dbReference type="STRING" id="1770058.A3840_14505"/>
<dbReference type="Proteomes" id="UP000078389">
    <property type="component" value="Unassembled WGS sequence"/>
</dbReference>
<organism evidence="12 13">
    <name type="scientific">Devosia elaeis</name>
    <dbReference type="NCBI Taxonomy" id="1770058"/>
    <lineage>
        <taxon>Bacteria</taxon>
        <taxon>Pseudomonadati</taxon>
        <taxon>Pseudomonadota</taxon>
        <taxon>Alphaproteobacteria</taxon>
        <taxon>Hyphomicrobiales</taxon>
        <taxon>Devosiaceae</taxon>
        <taxon>Devosia</taxon>
    </lineage>
</organism>
<proteinExistence type="inferred from homology"/>
<comment type="similarity">
    <text evidence="8">In the C-terminal section; belongs to the anthranilate phosphoribosyltransferase family.</text>
</comment>
<keyword evidence="5 9" id="KW-0822">Tryptophan biosynthesis</keyword>
<evidence type="ECO:0000256" key="5">
    <source>
        <dbReference type="ARBA" id="ARBA00022822"/>
    </source>
</evidence>
<comment type="catalytic activity">
    <reaction evidence="7 9">
        <text>N-(5-phospho-beta-D-ribosyl)anthranilate + diphosphate = 5-phospho-alpha-D-ribose 1-diphosphate + anthranilate</text>
        <dbReference type="Rhea" id="RHEA:11768"/>
        <dbReference type="ChEBI" id="CHEBI:16567"/>
        <dbReference type="ChEBI" id="CHEBI:18277"/>
        <dbReference type="ChEBI" id="CHEBI:33019"/>
        <dbReference type="ChEBI" id="CHEBI:58017"/>
        <dbReference type="EC" id="2.4.2.18"/>
    </reaction>
</comment>
<dbReference type="AlphaFoldDB" id="A0A178HTD1"/>
<dbReference type="InterPro" id="IPR017459">
    <property type="entry name" value="Glycosyl_Trfase_fam3_N_dom"/>
</dbReference>